<evidence type="ECO:0000256" key="4">
    <source>
        <dbReference type="ARBA" id="ARBA00022528"/>
    </source>
</evidence>
<sequence>TTSLFSRIHTSLISVWRAIFRAQVEVRPHWENGAP</sequence>
<comment type="similarity">
    <text evidence="2">Belongs to the ycf68 family.</text>
</comment>
<dbReference type="InterPro" id="IPR022546">
    <property type="entry name" value="Uncharacterised_Ycf68"/>
</dbReference>
<keyword evidence="7" id="KW-1185">Reference proteome</keyword>
<evidence type="ECO:0000256" key="3">
    <source>
        <dbReference type="ARBA" id="ARBA00021456"/>
    </source>
</evidence>
<organism evidence="6">
    <name type="scientific">Oryza brachyantha</name>
    <name type="common">malo sina</name>
    <dbReference type="NCBI Taxonomy" id="4533"/>
    <lineage>
        <taxon>Eukaryota</taxon>
        <taxon>Viridiplantae</taxon>
        <taxon>Streptophyta</taxon>
        <taxon>Embryophyta</taxon>
        <taxon>Tracheophyta</taxon>
        <taxon>Spermatophyta</taxon>
        <taxon>Magnoliopsida</taxon>
        <taxon>Liliopsida</taxon>
        <taxon>Poales</taxon>
        <taxon>Poaceae</taxon>
        <taxon>BOP clade</taxon>
        <taxon>Oryzoideae</taxon>
        <taxon>Oryzeae</taxon>
        <taxon>Oryzinae</taxon>
        <taxon>Oryza</taxon>
    </lineage>
</organism>
<dbReference type="Proteomes" id="UP000006038">
    <property type="component" value="Chromosome 3"/>
</dbReference>
<dbReference type="HOGENOM" id="CLU_3371156_0_0_1"/>
<reference evidence="6" key="1">
    <citation type="journal article" date="2013" name="Nat. Commun.">
        <title>Whole-genome sequencing of Oryza brachyantha reveals mechanisms underlying Oryza genome evolution.</title>
        <authorList>
            <person name="Chen J."/>
            <person name="Huang Q."/>
            <person name="Gao D."/>
            <person name="Wang J."/>
            <person name="Lang Y."/>
            <person name="Liu T."/>
            <person name="Li B."/>
            <person name="Bai Z."/>
            <person name="Luis Goicoechea J."/>
            <person name="Liang C."/>
            <person name="Chen C."/>
            <person name="Zhang W."/>
            <person name="Sun S."/>
            <person name="Liao Y."/>
            <person name="Zhang X."/>
            <person name="Yang L."/>
            <person name="Song C."/>
            <person name="Wang M."/>
            <person name="Shi J."/>
            <person name="Liu G."/>
            <person name="Liu J."/>
            <person name="Zhou H."/>
            <person name="Zhou W."/>
            <person name="Yu Q."/>
            <person name="An N."/>
            <person name="Chen Y."/>
            <person name="Cai Q."/>
            <person name="Wang B."/>
            <person name="Liu B."/>
            <person name="Min J."/>
            <person name="Huang Y."/>
            <person name="Wu H."/>
            <person name="Li Z."/>
            <person name="Zhang Y."/>
            <person name="Yin Y."/>
            <person name="Song W."/>
            <person name="Jiang J."/>
            <person name="Jackson S.A."/>
            <person name="Wing R.A."/>
            <person name="Wang J."/>
            <person name="Chen M."/>
        </authorList>
    </citation>
    <scope>NUCLEOTIDE SEQUENCE [LARGE SCALE GENOMIC DNA]</scope>
    <source>
        <strain evidence="6">cv. IRGC 101232</strain>
    </source>
</reference>
<accession>J3LQF9</accession>
<evidence type="ECO:0000313" key="6">
    <source>
        <dbReference type="EnsemblPlants" id="OB03G32850.1"/>
    </source>
</evidence>
<protein>
    <recommendedName>
        <fullName evidence="3">Uncharacterized protein ycf68</fullName>
    </recommendedName>
</protein>
<evidence type="ECO:0000256" key="2">
    <source>
        <dbReference type="ARBA" id="ARBA00007638"/>
    </source>
</evidence>
<keyword evidence="5" id="KW-0934">Plastid</keyword>
<dbReference type="STRING" id="4533.J3LQF9"/>
<evidence type="ECO:0000256" key="5">
    <source>
        <dbReference type="ARBA" id="ARBA00022640"/>
    </source>
</evidence>
<evidence type="ECO:0000313" key="7">
    <source>
        <dbReference type="Proteomes" id="UP000006038"/>
    </source>
</evidence>
<evidence type="ECO:0000256" key="1">
    <source>
        <dbReference type="ARBA" id="ARBA00004229"/>
    </source>
</evidence>
<keyword evidence="4" id="KW-0150">Chloroplast</keyword>
<comment type="subcellular location">
    <subcellularLocation>
        <location evidence="1">Plastid</location>
        <location evidence="1">Chloroplast</location>
    </subcellularLocation>
</comment>
<name>J3LQF9_ORYBR</name>
<dbReference type="Gramene" id="OB03G32850.1">
    <property type="protein sequence ID" value="OB03G32850.1"/>
    <property type="gene ID" value="OB03G32850"/>
</dbReference>
<proteinExistence type="inferred from homology"/>
<dbReference type="AlphaFoldDB" id="J3LQF9"/>
<dbReference type="Pfam" id="PF10839">
    <property type="entry name" value="DUF2647"/>
    <property type="match status" value="1"/>
</dbReference>
<reference evidence="6" key="2">
    <citation type="submission" date="2013-04" db="UniProtKB">
        <authorList>
            <consortium name="EnsemblPlants"/>
        </authorList>
    </citation>
    <scope>IDENTIFICATION</scope>
</reference>
<dbReference type="EnsemblPlants" id="OB03G32850.1">
    <property type="protein sequence ID" value="OB03G32850.1"/>
    <property type="gene ID" value="OB03G32850"/>
</dbReference>
<dbReference type="GO" id="GO:0009507">
    <property type="term" value="C:chloroplast"/>
    <property type="evidence" value="ECO:0007669"/>
    <property type="project" value="UniProtKB-SubCell"/>
</dbReference>